<gene>
    <name evidence="12" type="ORF">EM6_0013</name>
</gene>
<evidence type="ECO:0000256" key="9">
    <source>
        <dbReference type="ARBA" id="ARBA00023239"/>
    </source>
</evidence>
<dbReference type="Pfam" id="PF00694">
    <property type="entry name" value="Aconitase_C"/>
    <property type="match status" value="1"/>
</dbReference>
<name>A0A3G9G5H4_9CAUL</name>
<evidence type="ECO:0000256" key="1">
    <source>
        <dbReference type="ARBA" id="ARBA00000491"/>
    </source>
</evidence>
<organism evidence="12 13">
    <name type="scientific">Asticcacaulis excentricus</name>
    <dbReference type="NCBI Taxonomy" id="78587"/>
    <lineage>
        <taxon>Bacteria</taxon>
        <taxon>Pseudomonadati</taxon>
        <taxon>Pseudomonadota</taxon>
        <taxon>Alphaproteobacteria</taxon>
        <taxon>Caulobacterales</taxon>
        <taxon>Caulobacteraceae</taxon>
        <taxon>Asticcacaulis</taxon>
    </lineage>
</organism>
<feature type="domain" description="Aconitase A/isopropylmalate dehydratase small subunit swivel" evidence="11">
    <location>
        <begin position="22"/>
        <end position="128"/>
    </location>
</feature>
<comment type="function">
    <text evidence="2">Catalyzes the isomerization between 2-isopropylmalate and 3-isopropylmalate, via the formation of 2-isopropylmaleate.</text>
</comment>
<comment type="similarity">
    <text evidence="4">Belongs to the LeuD family. LeuD type 1 subfamily.</text>
</comment>
<dbReference type="EMBL" id="AP018827">
    <property type="protein sequence ID" value="BBF79449.1"/>
    <property type="molecule type" value="Genomic_DNA"/>
</dbReference>
<dbReference type="GO" id="GO:0009098">
    <property type="term" value="P:L-leucine biosynthetic process"/>
    <property type="evidence" value="ECO:0007669"/>
    <property type="project" value="UniProtKB-UniPathway"/>
</dbReference>
<dbReference type="InterPro" id="IPR033940">
    <property type="entry name" value="IPMI_Swivel"/>
</dbReference>
<comment type="pathway">
    <text evidence="3">Amino-acid biosynthesis; L-leucine biosynthesis; L-leucine from 3-methyl-2-oxobutanoate: step 2/4.</text>
</comment>
<evidence type="ECO:0000259" key="11">
    <source>
        <dbReference type="Pfam" id="PF00694"/>
    </source>
</evidence>
<dbReference type="PANTHER" id="PTHR43345">
    <property type="entry name" value="3-ISOPROPYLMALATE DEHYDRATASE SMALL SUBUNIT 2-RELATED-RELATED"/>
    <property type="match status" value="1"/>
</dbReference>
<reference evidence="13" key="2">
    <citation type="journal article" date="2017" name="Plant Physiol. Biochem.">
        <title>Differential oxidative and antioxidative response of duckweed Lemna minor toward plant growth promoting/inhibiting bacteria.</title>
        <authorList>
            <person name="Ishizawa H."/>
            <person name="Kuroda M."/>
            <person name="Morikawa M."/>
            <person name="Ike M."/>
        </authorList>
    </citation>
    <scope>NUCLEOTIDE SEQUENCE [LARGE SCALE GENOMIC DNA]</scope>
    <source>
        <strain evidence="13">M6</strain>
    </source>
</reference>
<dbReference type="CDD" id="cd01577">
    <property type="entry name" value="IPMI_Swivel"/>
    <property type="match status" value="1"/>
</dbReference>
<evidence type="ECO:0000256" key="5">
    <source>
        <dbReference type="ARBA" id="ARBA00011271"/>
    </source>
</evidence>
<evidence type="ECO:0000313" key="12">
    <source>
        <dbReference type="EMBL" id="BBF79449.1"/>
    </source>
</evidence>
<keyword evidence="10" id="KW-0100">Branched-chain amino acid biosynthesis</keyword>
<dbReference type="GO" id="GO:0009316">
    <property type="term" value="C:3-isopropylmalate dehydratase complex"/>
    <property type="evidence" value="ECO:0007669"/>
    <property type="project" value="InterPro"/>
</dbReference>
<evidence type="ECO:0000256" key="3">
    <source>
        <dbReference type="ARBA" id="ARBA00004729"/>
    </source>
</evidence>
<evidence type="ECO:0000313" key="13">
    <source>
        <dbReference type="Proteomes" id="UP000278756"/>
    </source>
</evidence>
<dbReference type="EC" id="4.2.1.33" evidence="6"/>
<dbReference type="InterPro" id="IPR015928">
    <property type="entry name" value="Aconitase/3IPM_dehydase_swvl"/>
</dbReference>
<dbReference type="InterPro" id="IPR000573">
    <property type="entry name" value="AconitaseA/IPMdHydase_ssu_swvl"/>
</dbReference>
<dbReference type="SUPFAM" id="SSF52016">
    <property type="entry name" value="LeuD/IlvD-like"/>
    <property type="match status" value="1"/>
</dbReference>
<dbReference type="PANTHER" id="PTHR43345:SF5">
    <property type="entry name" value="3-ISOPROPYLMALATE DEHYDRATASE SMALL SUBUNIT"/>
    <property type="match status" value="1"/>
</dbReference>
<dbReference type="UniPathway" id="UPA00048">
    <property type="reaction ID" value="UER00071"/>
</dbReference>
<dbReference type="Proteomes" id="UP000278756">
    <property type="component" value="Chromosome 1"/>
</dbReference>
<accession>A0A3G9G5H4</accession>
<evidence type="ECO:0000256" key="7">
    <source>
        <dbReference type="ARBA" id="ARBA00022430"/>
    </source>
</evidence>
<comment type="subunit">
    <text evidence="5">Heterodimer of LeuC and LeuD.</text>
</comment>
<dbReference type="NCBIfam" id="TIGR00171">
    <property type="entry name" value="leuD"/>
    <property type="match status" value="1"/>
</dbReference>
<evidence type="ECO:0000256" key="6">
    <source>
        <dbReference type="ARBA" id="ARBA00011998"/>
    </source>
</evidence>
<keyword evidence="9 12" id="KW-0456">Lyase</keyword>
<evidence type="ECO:0000256" key="4">
    <source>
        <dbReference type="ARBA" id="ARBA00009845"/>
    </source>
</evidence>
<keyword evidence="8" id="KW-0028">Amino-acid biosynthesis</keyword>
<evidence type="ECO:0000256" key="2">
    <source>
        <dbReference type="ARBA" id="ARBA00002695"/>
    </source>
</evidence>
<comment type="catalytic activity">
    <reaction evidence="1">
        <text>(2R,3S)-3-isopropylmalate = (2S)-2-isopropylmalate</text>
        <dbReference type="Rhea" id="RHEA:32287"/>
        <dbReference type="ChEBI" id="CHEBI:1178"/>
        <dbReference type="ChEBI" id="CHEBI:35121"/>
        <dbReference type="EC" id="4.2.1.33"/>
    </reaction>
</comment>
<protein>
    <recommendedName>
        <fullName evidence="6">3-isopropylmalate dehydratase</fullName>
        <ecNumber evidence="6">4.2.1.33</ecNumber>
    </recommendedName>
</protein>
<dbReference type="NCBIfam" id="NF002458">
    <property type="entry name" value="PRK01641.1"/>
    <property type="match status" value="1"/>
</dbReference>
<dbReference type="InterPro" id="IPR004431">
    <property type="entry name" value="3-IsopropMal_deHydase_ssu"/>
</dbReference>
<evidence type="ECO:0000256" key="8">
    <source>
        <dbReference type="ARBA" id="ARBA00022605"/>
    </source>
</evidence>
<reference evidence="13" key="1">
    <citation type="journal article" date="2017" name="Biotechnol. Biofuels">
        <title>Evaluation of environmental bacterial communities as a factor affecting the growth of duckweed Lemna minor.</title>
        <authorList>
            <person name="Ishizawa H."/>
            <person name="Kuroda M."/>
            <person name="Morikawa M."/>
            <person name="Ike M."/>
        </authorList>
    </citation>
    <scope>NUCLEOTIDE SEQUENCE [LARGE SCALE GENOMIC DNA]</scope>
    <source>
        <strain evidence="13">M6</strain>
    </source>
</reference>
<proteinExistence type="inferred from homology"/>
<dbReference type="GO" id="GO:0003861">
    <property type="term" value="F:3-isopropylmalate dehydratase activity"/>
    <property type="evidence" value="ECO:0007669"/>
    <property type="project" value="UniProtKB-EC"/>
</dbReference>
<evidence type="ECO:0000256" key="10">
    <source>
        <dbReference type="ARBA" id="ARBA00023304"/>
    </source>
</evidence>
<dbReference type="Gene3D" id="3.20.19.10">
    <property type="entry name" value="Aconitase, domain 4"/>
    <property type="match status" value="1"/>
</dbReference>
<dbReference type="AlphaFoldDB" id="A0A3G9G5H4"/>
<keyword evidence="7" id="KW-0432">Leucine biosynthesis</keyword>
<dbReference type="InterPro" id="IPR050075">
    <property type="entry name" value="LeuD"/>
</dbReference>
<sequence>MEKTMSNQEPVNSFSSRIVVLPEANIDTDQIIPARFLTTTTKAGLGKVAFNDWRYNADGSNKPHILNEIDPTEHRVLVAGNNLGCGSSREHAPWALMDYGFKAVISTEIADIFKSNSLKNGLLPVVVSPEIHDKLTQNPQQRVTIDLESCTLTLEDGTTVTFQVEAFARQCLLEGVDAMGWLLKRLPEIEAYEQTNNKAA</sequence>